<name>A0A9D4U292_ADICA</name>
<evidence type="ECO:0000313" key="2">
    <source>
        <dbReference type="EMBL" id="KAI5059688.1"/>
    </source>
</evidence>
<sequence length="139" mass="14538">MRAGWYGLLRTSRSRKGRRPFFVKRGHGGGGGGGGGSGGGRRGGMRGGGGASGKETKSEVKKALAAIEGPKEWEGEEREWGGGVRGGEDAVGRDDGGTNWAVDAAAAAGEEAVADLHLEHPCHRRREVVIHREQQTLVP</sequence>
<dbReference type="Proteomes" id="UP000886520">
    <property type="component" value="Chromosome 25"/>
</dbReference>
<feature type="region of interest" description="Disordered" evidence="1">
    <location>
        <begin position="17"/>
        <end position="60"/>
    </location>
</feature>
<feature type="compositionally biased region" description="Basic residues" evidence="1">
    <location>
        <begin position="17"/>
        <end position="27"/>
    </location>
</feature>
<organism evidence="2 3">
    <name type="scientific">Adiantum capillus-veneris</name>
    <name type="common">Maidenhair fern</name>
    <dbReference type="NCBI Taxonomy" id="13818"/>
    <lineage>
        <taxon>Eukaryota</taxon>
        <taxon>Viridiplantae</taxon>
        <taxon>Streptophyta</taxon>
        <taxon>Embryophyta</taxon>
        <taxon>Tracheophyta</taxon>
        <taxon>Polypodiopsida</taxon>
        <taxon>Polypodiidae</taxon>
        <taxon>Polypodiales</taxon>
        <taxon>Pteridineae</taxon>
        <taxon>Pteridaceae</taxon>
        <taxon>Vittarioideae</taxon>
        <taxon>Adiantum</taxon>
    </lineage>
</organism>
<proteinExistence type="predicted"/>
<dbReference type="AlphaFoldDB" id="A0A9D4U292"/>
<accession>A0A9D4U292</accession>
<feature type="compositionally biased region" description="Gly residues" evidence="1">
    <location>
        <begin position="28"/>
        <end position="52"/>
    </location>
</feature>
<comment type="caution">
    <text evidence="2">The sequence shown here is derived from an EMBL/GenBank/DDBJ whole genome shotgun (WGS) entry which is preliminary data.</text>
</comment>
<reference evidence="2" key="1">
    <citation type="submission" date="2021-01" db="EMBL/GenBank/DDBJ databases">
        <title>Adiantum capillus-veneris genome.</title>
        <authorList>
            <person name="Fang Y."/>
            <person name="Liao Q."/>
        </authorList>
    </citation>
    <scope>NUCLEOTIDE SEQUENCE</scope>
    <source>
        <strain evidence="2">H3</strain>
        <tissue evidence="2">Leaf</tissue>
    </source>
</reference>
<protein>
    <submittedName>
        <fullName evidence="2">Uncharacterized protein</fullName>
    </submittedName>
</protein>
<feature type="compositionally biased region" description="Basic and acidic residues" evidence="1">
    <location>
        <begin position="86"/>
        <end position="96"/>
    </location>
</feature>
<evidence type="ECO:0000313" key="3">
    <source>
        <dbReference type="Proteomes" id="UP000886520"/>
    </source>
</evidence>
<keyword evidence="3" id="KW-1185">Reference proteome</keyword>
<gene>
    <name evidence="2" type="ORF">GOP47_0026007</name>
</gene>
<evidence type="ECO:0000256" key="1">
    <source>
        <dbReference type="SAM" id="MobiDB-lite"/>
    </source>
</evidence>
<feature type="region of interest" description="Disordered" evidence="1">
    <location>
        <begin position="72"/>
        <end position="97"/>
    </location>
</feature>
<dbReference type="EMBL" id="JABFUD020000025">
    <property type="protein sequence ID" value="KAI5059688.1"/>
    <property type="molecule type" value="Genomic_DNA"/>
</dbReference>